<evidence type="ECO:0000313" key="1">
    <source>
        <dbReference type="EMBL" id="OAT74108.1"/>
    </source>
</evidence>
<organism evidence="1 2">
    <name type="scientific">Parageobacillus thermoglucosidasius</name>
    <name type="common">Geobacillus thermoglucosidasius</name>
    <dbReference type="NCBI Taxonomy" id="1426"/>
    <lineage>
        <taxon>Bacteria</taxon>
        <taxon>Bacillati</taxon>
        <taxon>Bacillota</taxon>
        <taxon>Bacilli</taxon>
        <taxon>Bacillales</taxon>
        <taxon>Anoxybacillaceae</taxon>
        <taxon>Parageobacillus</taxon>
    </lineage>
</organism>
<sequence length="73" mass="8478">MFHQYQRSGQALALALMEMAINGCYRNKYWPTGKKKRQKMCKSSKENLKTPRLYWTIRTVTGGAHARPMGWNG</sequence>
<comment type="caution">
    <text evidence="1">The sequence shown here is derived from an EMBL/GenBank/DDBJ whole genome shotgun (WGS) entry which is preliminary data.</text>
</comment>
<name>A0A1B7KVI4_PARTM</name>
<accession>A0A1B7KVI4</accession>
<dbReference type="EMBL" id="LXMA01000002">
    <property type="protein sequence ID" value="OAT74108.1"/>
    <property type="molecule type" value="Genomic_DNA"/>
</dbReference>
<reference evidence="2" key="1">
    <citation type="submission" date="2016-05" db="EMBL/GenBank/DDBJ databases">
        <authorList>
            <person name="Wang W."/>
            <person name="Zhu L."/>
        </authorList>
    </citation>
    <scope>NUCLEOTIDE SEQUENCE [LARGE SCALE GENOMIC DNA]</scope>
    <source>
        <strain evidence="2">W-2</strain>
    </source>
</reference>
<dbReference type="Proteomes" id="UP000078290">
    <property type="component" value="Unassembled WGS sequence"/>
</dbReference>
<gene>
    <name evidence="1" type="ORF">A7K69_16235</name>
</gene>
<dbReference type="AlphaFoldDB" id="A0A1B7KVI4"/>
<proteinExistence type="predicted"/>
<evidence type="ECO:0000313" key="2">
    <source>
        <dbReference type="Proteomes" id="UP000078290"/>
    </source>
</evidence>
<protein>
    <submittedName>
        <fullName evidence="1">Uncharacterized protein</fullName>
    </submittedName>
</protein>